<sequence length="94" mass="10109">MLPSGQLLPIGNSVSTDTPIRSSVELGAVIREQRKRLALKQLDLAGLGNTGNRFIVDLENGKPTVQLQKVLDLMDLLGLEVVVRTKASRSASSL</sequence>
<dbReference type="Gene3D" id="1.10.260.40">
    <property type="entry name" value="lambda repressor-like DNA-binding domains"/>
    <property type="match status" value="1"/>
</dbReference>
<evidence type="ECO:0000313" key="3">
    <source>
        <dbReference type="Proteomes" id="UP001057498"/>
    </source>
</evidence>
<accession>A0ABM7YN31</accession>
<dbReference type="InterPro" id="IPR001387">
    <property type="entry name" value="Cro/C1-type_HTH"/>
</dbReference>
<dbReference type="PROSITE" id="PS50943">
    <property type="entry name" value="HTH_CROC1"/>
    <property type="match status" value="1"/>
</dbReference>
<dbReference type="CDD" id="cd00093">
    <property type="entry name" value="HTH_XRE"/>
    <property type="match status" value="1"/>
</dbReference>
<dbReference type="InterPro" id="IPR010982">
    <property type="entry name" value="Lambda_DNA-bd_dom_sf"/>
</dbReference>
<organism evidence="2 3">
    <name type="scientific">Sphaerotilus microaerophilus</name>
    <dbReference type="NCBI Taxonomy" id="2914710"/>
    <lineage>
        <taxon>Bacteria</taxon>
        <taxon>Pseudomonadati</taxon>
        <taxon>Pseudomonadota</taxon>
        <taxon>Betaproteobacteria</taxon>
        <taxon>Burkholderiales</taxon>
        <taxon>Sphaerotilaceae</taxon>
        <taxon>Sphaerotilus</taxon>
    </lineage>
</organism>
<proteinExistence type="predicted"/>
<dbReference type="SMART" id="SM00530">
    <property type="entry name" value="HTH_XRE"/>
    <property type="match status" value="1"/>
</dbReference>
<evidence type="ECO:0000313" key="2">
    <source>
        <dbReference type="EMBL" id="BDI05880.1"/>
    </source>
</evidence>
<gene>
    <name evidence="2" type="ORF">CATMQ487_28500</name>
</gene>
<dbReference type="RefSeq" id="WP_251969215.1">
    <property type="nucleotide sequence ID" value="NZ_AP025730.1"/>
</dbReference>
<reference evidence="2" key="1">
    <citation type="submission" date="2022-04" db="EMBL/GenBank/DDBJ databases">
        <title>Whole genome sequence of Sphaerotilus sp. FB-5.</title>
        <authorList>
            <person name="Takeda M."/>
            <person name="Narihara S."/>
            <person name="Akimoto M."/>
            <person name="Akimoto R."/>
            <person name="Nishiyashiki S."/>
            <person name="Murakami T."/>
        </authorList>
    </citation>
    <scope>NUCLEOTIDE SEQUENCE</scope>
    <source>
        <strain evidence="2">FB-5</strain>
    </source>
</reference>
<protein>
    <recommendedName>
        <fullName evidence="1">HTH cro/C1-type domain-containing protein</fullName>
    </recommendedName>
</protein>
<name>A0ABM7YN31_9BURK</name>
<feature type="domain" description="HTH cro/C1-type" evidence="1">
    <location>
        <begin position="30"/>
        <end position="84"/>
    </location>
</feature>
<dbReference type="EMBL" id="AP025730">
    <property type="protein sequence ID" value="BDI05880.1"/>
    <property type="molecule type" value="Genomic_DNA"/>
</dbReference>
<evidence type="ECO:0000259" key="1">
    <source>
        <dbReference type="PROSITE" id="PS50943"/>
    </source>
</evidence>
<dbReference type="SUPFAM" id="SSF47413">
    <property type="entry name" value="lambda repressor-like DNA-binding domains"/>
    <property type="match status" value="1"/>
</dbReference>
<dbReference type="Proteomes" id="UP001057498">
    <property type="component" value="Chromosome"/>
</dbReference>
<keyword evidence="3" id="KW-1185">Reference proteome</keyword>